<reference evidence="2" key="1">
    <citation type="journal article" date="2022" name="Mol. Ecol. Resour.">
        <title>The genomes of chicory, endive, great burdock and yacon provide insights into Asteraceae palaeo-polyploidization history and plant inulin production.</title>
        <authorList>
            <person name="Fan W."/>
            <person name="Wang S."/>
            <person name="Wang H."/>
            <person name="Wang A."/>
            <person name="Jiang F."/>
            <person name="Liu H."/>
            <person name="Zhao H."/>
            <person name="Xu D."/>
            <person name="Zhang Y."/>
        </authorList>
    </citation>
    <scope>NUCLEOTIDE SEQUENCE [LARGE SCALE GENOMIC DNA]</scope>
    <source>
        <strain evidence="2">cv. Punajuju</strain>
    </source>
</reference>
<evidence type="ECO:0000313" key="2">
    <source>
        <dbReference type="Proteomes" id="UP001055811"/>
    </source>
</evidence>
<proteinExistence type="predicted"/>
<gene>
    <name evidence="1" type="ORF">L2E82_39368</name>
</gene>
<dbReference type="Proteomes" id="UP001055811">
    <property type="component" value="Linkage Group LG07"/>
</dbReference>
<protein>
    <submittedName>
        <fullName evidence="1">Uncharacterized protein</fullName>
    </submittedName>
</protein>
<comment type="caution">
    <text evidence="1">The sequence shown here is derived from an EMBL/GenBank/DDBJ whole genome shotgun (WGS) entry which is preliminary data.</text>
</comment>
<sequence>MGTPPMKLDKGRKDADLGKPLPLLLLLHHLPFFTSLVVKNLSTSDLTGKIAPSIANLSSLETLDLSNNSLTGQISELLEELSVLKFMDSWGNQLFGYVPRSLLERSRSGLLTLRTIVFFKIDYFGQFWPRKENTNEEGIALESNNKQFTYAEVANMTNNFQTPIGKGGFGTVYLGQLKNGNQVAVKLLSTSSSQGYKEFQNEAELLMRVHHRNLASFVGYSHDNNKMALVYEFMANGNLKNYILDRSNHPLSWEMRLKIAIDAVIDEQMEGEFNLYSVWKAFEVAVACTRATSSERMTMSEVLTGLKACLEMELTRRSRNGSTRDTQKMVGFRMDYSPEVYSMNFEVMTGPSGK</sequence>
<dbReference type="EMBL" id="CM042015">
    <property type="protein sequence ID" value="KAI3709602.1"/>
    <property type="molecule type" value="Genomic_DNA"/>
</dbReference>
<evidence type="ECO:0000313" key="1">
    <source>
        <dbReference type="EMBL" id="KAI3709602.1"/>
    </source>
</evidence>
<keyword evidence="2" id="KW-1185">Reference proteome</keyword>
<name>A0ACB9AIA1_CICIN</name>
<reference evidence="1 2" key="2">
    <citation type="journal article" date="2022" name="Mol. Ecol. Resour.">
        <title>The genomes of chicory, endive, great burdock and yacon provide insights into Asteraceae paleo-polyploidization history and plant inulin production.</title>
        <authorList>
            <person name="Fan W."/>
            <person name="Wang S."/>
            <person name="Wang H."/>
            <person name="Wang A."/>
            <person name="Jiang F."/>
            <person name="Liu H."/>
            <person name="Zhao H."/>
            <person name="Xu D."/>
            <person name="Zhang Y."/>
        </authorList>
    </citation>
    <scope>NUCLEOTIDE SEQUENCE [LARGE SCALE GENOMIC DNA]</scope>
    <source>
        <strain evidence="2">cv. Punajuju</strain>
        <tissue evidence="1">Leaves</tissue>
    </source>
</reference>
<organism evidence="1 2">
    <name type="scientific">Cichorium intybus</name>
    <name type="common">Chicory</name>
    <dbReference type="NCBI Taxonomy" id="13427"/>
    <lineage>
        <taxon>Eukaryota</taxon>
        <taxon>Viridiplantae</taxon>
        <taxon>Streptophyta</taxon>
        <taxon>Embryophyta</taxon>
        <taxon>Tracheophyta</taxon>
        <taxon>Spermatophyta</taxon>
        <taxon>Magnoliopsida</taxon>
        <taxon>eudicotyledons</taxon>
        <taxon>Gunneridae</taxon>
        <taxon>Pentapetalae</taxon>
        <taxon>asterids</taxon>
        <taxon>campanulids</taxon>
        <taxon>Asterales</taxon>
        <taxon>Asteraceae</taxon>
        <taxon>Cichorioideae</taxon>
        <taxon>Cichorieae</taxon>
        <taxon>Cichoriinae</taxon>
        <taxon>Cichorium</taxon>
    </lineage>
</organism>
<accession>A0ACB9AIA1</accession>